<dbReference type="VEuPathDB" id="VectorBase:HLOH_063228"/>
<accession>A0A9J6FC95</accession>
<keyword evidence="3" id="KW-1185">Reference proteome</keyword>
<dbReference type="PANTHER" id="PTHR33194:SF4">
    <property type="entry name" value="CCHC-TYPE DOMAIN-CONTAINING PROTEIN"/>
    <property type="match status" value="1"/>
</dbReference>
<dbReference type="Proteomes" id="UP000821853">
    <property type="component" value="Chromosome 1"/>
</dbReference>
<proteinExistence type="predicted"/>
<organism evidence="2 3">
    <name type="scientific">Haemaphysalis longicornis</name>
    <name type="common">Bush tick</name>
    <dbReference type="NCBI Taxonomy" id="44386"/>
    <lineage>
        <taxon>Eukaryota</taxon>
        <taxon>Metazoa</taxon>
        <taxon>Ecdysozoa</taxon>
        <taxon>Arthropoda</taxon>
        <taxon>Chelicerata</taxon>
        <taxon>Arachnida</taxon>
        <taxon>Acari</taxon>
        <taxon>Parasitiformes</taxon>
        <taxon>Ixodida</taxon>
        <taxon>Ixodoidea</taxon>
        <taxon>Ixodidae</taxon>
        <taxon>Haemaphysalinae</taxon>
        <taxon>Haemaphysalis</taxon>
    </lineage>
</organism>
<dbReference type="Pfam" id="PF03732">
    <property type="entry name" value="Retrotrans_gag"/>
    <property type="match status" value="1"/>
</dbReference>
<gene>
    <name evidence="2" type="ORF">HPB48_007545</name>
</gene>
<reference evidence="2 3" key="1">
    <citation type="journal article" date="2020" name="Cell">
        <title>Large-Scale Comparative Analyses of Tick Genomes Elucidate Their Genetic Diversity and Vector Capacities.</title>
        <authorList>
            <consortium name="Tick Genome and Microbiome Consortium (TIGMIC)"/>
            <person name="Jia N."/>
            <person name="Wang J."/>
            <person name="Shi W."/>
            <person name="Du L."/>
            <person name="Sun Y."/>
            <person name="Zhan W."/>
            <person name="Jiang J.F."/>
            <person name="Wang Q."/>
            <person name="Zhang B."/>
            <person name="Ji P."/>
            <person name="Bell-Sakyi L."/>
            <person name="Cui X.M."/>
            <person name="Yuan T.T."/>
            <person name="Jiang B.G."/>
            <person name="Yang W.F."/>
            <person name="Lam T.T."/>
            <person name="Chang Q.C."/>
            <person name="Ding S.J."/>
            <person name="Wang X.J."/>
            <person name="Zhu J.G."/>
            <person name="Ruan X.D."/>
            <person name="Zhao L."/>
            <person name="Wei J.T."/>
            <person name="Ye R.Z."/>
            <person name="Que T.C."/>
            <person name="Du C.H."/>
            <person name="Zhou Y.H."/>
            <person name="Cheng J.X."/>
            <person name="Dai P.F."/>
            <person name="Guo W.B."/>
            <person name="Han X.H."/>
            <person name="Huang E.J."/>
            <person name="Li L.F."/>
            <person name="Wei W."/>
            <person name="Gao Y.C."/>
            <person name="Liu J.Z."/>
            <person name="Shao H.Z."/>
            <person name="Wang X."/>
            <person name="Wang C.C."/>
            <person name="Yang T.C."/>
            <person name="Huo Q.B."/>
            <person name="Li W."/>
            <person name="Chen H.Y."/>
            <person name="Chen S.E."/>
            <person name="Zhou L.G."/>
            <person name="Ni X.B."/>
            <person name="Tian J.H."/>
            <person name="Sheng Y."/>
            <person name="Liu T."/>
            <person name="Pan Y.S."/>
            <person name="Xia L.Y."/>
            <person name="Li J."/>
            <person name="Zhao F."/>
            <person name="Cao W.C."/>
        </authorList>
    </citation>
    <scope>NUCLEOTIDE SEQUENCE [LARGE SCALE GENOMIC DNA]</scope>
    <source>
        <strain evidence="2">HaeL-2018</strain>
    </source>
</reference>
<sequence length="256" mass="29602">MSKTPPASRLSCPERPAFVGTRVHRCSRRLSDFATEFSAPLGTRFARGLQAMASANATQVTFQLPRESNCFHGEAFENVEDWLDLFKRVARFIQWDNNNTLCNVYFSLEDGAKTWFLNSEASMRTWEEFREQLFGKFLSTDRRDHAMRLLDSRIEKPNESVAVFAEDRVCLFKRADPAMAEAKHLRYMMHGVKEQLFGGLVFINEATAIERVLQARSRQYRRLTNQAWGHVVMLSTVNERDLRDLVRTIVQEVLGK</sequence>
<dbReference type="AlphaFoldDB" id="A0A9J6FC95"/>
<dbReference type="OMA" id="CKQANAR"/>
<dbReference type="PANTHER" id="PTHR33194">
    <property type="entry name" value="ZINC KNUCKLE DOMAINCONTAINING PROTEIN"/>
    <property type="match status" value="1"/>
</dbReference>
<dbReference type="OrthoDB" id="10037266at2759"/>
<dbReference type="EMBL" id="JABSTR010000001">
    <property type="protein sequence ID" value="KAH9360634.1"/>
    <property type="molecule type" value="Genomic_DNA"/>
</dbReference>
<dbReference type="InterPro" id="IPR005162">
    <property type="entry name" value="Retrotrans_gag_dom"/>
</dbReference>
<name>A0A9J6FC95_HAELO</name>
<evidence type="ECO:0000313" key="3">
    <source>
        <dbReference type="Proteomes" id="UP000821853"/>
    </source>
</evidence>
<comment type="caution">
    <text evidence="2">The sequence shown here is derived from an EMBL/GenBank/DDBJ whole genome shotgun (WGS) entry which is preliminary data.</text>
</comment>
<feature type="domain" description="Retrotransposon gag" evidence="1">
    <location>
        <begin position="105"/>
        <end position="193"/>
    </location>
</feature>
<evidence type="ECO:0000313" key="2">
    <source>
        <dbReference type="EMBL" id="KAH9360634.1"/>
    </source>
</evidence>
<evidence type="ECO:0000259" key="1">
    <source>
        <dbReference type="Pfam" id="PF03732"/>
    </source>
</evidence>
<protein>
    <recommendedName>
        <fullName evidence="1">Retrotransposon gag domain-containing protein</fullName>
    </recommendedName>
</protein>